<dbReference type="Proteomes" id="UP000013827">
    <property type="component" value="Unassembled WGS sequence"/>
</dbReference>
<feature type="transmembrane region" description="Helical" evidence="2">
    <location>
        <begin position="107"/>
        <end position="127"/>
    </location>
</feature>
<feature type="transmembrane region" description="Helical" evidence="2">
    <location>
        <begin position="170"/>
        <end position="190"/>
    </location>
</feature>
<organism evidence="4 5">
    <name type="scientific">Emiliania huxleyi (strain CCMP1516)</name>
    <dbReference type="NCBI Taxonomy" id="280463"/>
    <lineage>
        <taxon>Eukaryota</taxon>
        <taxon>Haptista</taxon>
        <taxon>Haptophyta</taxon>
        <taxon>Prymnesiophyceae</taxon>
        <taxon>Isochrysidales</taxon>
        <taxon>Noelaerhabdaceae</taxon>
        <taxon>Emiliania</taxon>
    </lineage>
</organism>
<dbReference type="PaxDb" id="2903-EOD23312"/>
<evidence type="ECO:0000256" key="2">
    <source>
        <dbReference type="SAM" id="Phobius"/>
    </source>
</evidence>
<feature type="region of interest" description="Disordered" evidence="1">
    <location>
        <begin position="3162"/>
        <end position="3335"/>
    </location>
</feature>
<sequence>MIYAGRPDMLFFDSPSDQVPHLRIPLTLATAISAATLTTTIAATTIAATAVRLALATASLHLAVAAASLGIAVAPAALSIAVAATSVRLALATASLHLAIAAASVRVALAAASLGIAVAAAAVHLTVTTASVRLALAAASVRLTVAAASLGIAVAAAALRLALAAASLRLALATASLRLAVAAAAVRLAVAAASLGIAVAPAALSIAVAATAVRLALATASLHLAIAAASVRVALAAASLDIAVAAASLRVALAAASLRLTVTTGSVRLTLAAAAVHLTVTAPSLRLAVAAAALRVALAAASFRLTIAAASLRLTIAAASPAATEPAATISAAAVTTAALAAAALTAAPLSATAVTATAEPAASVTAPTEPTATVTTVAVAAASIAAAAVTTAALAAAALTAASVAAAAVTAAAKPAAAEPAATISAAAVTTAALAAASLTAAVAAAAQPAAAQPAAAQPAAAVTAAALAAAAQPATEPAATISAAAVTTAALAAAALTAAPLSATAVTATAEPAASVTAPTEPTATVTTAAVTAASIAAAAVTAAAKPAAAEPAATISAAAVTAAALAAASLTAAVAAAALEDLLLYTTDANSRAYANALAAVRSTFAPGGATAFSVGSFGELGRASSLQTRVLGGDVTAWYSSSATYSPTLPAATVRAILGTTSLAYPQTLRAMYQVHDAEGNTVQGGASTPQLTYQLDGDATVRTVQCYAVGALSGVGECYGSLVPAAFDSAASVSLSLEWTSAATGDQIALASFGTVATQRRPTWSAGGWDLGDADALVYVDAGKAVAFGVELPYEDVFIPPSASDGRGAFDVSIHMKTHMDGATEAARQVDVGKFKLVFPADACDGVTDAAITYKNPAFATWEEVTGLGAGAYGQTFFSGKVSGAAVPMLSLTMRCAAGTHAIGVETMEHADSDGVSGAPNIEYASSVGRGDTYVARAEVLVKATTQHVGVFAYASDGRAYVNDFTSLGQPAPSLTVQLDSISDSPDESVHRNVGCAAADALATPPLDSCAYTPPSPAAAGVAVDTRTVGSSGGAATDAIAIEFRSPRTVTLTVADATLSAIGCAGGGSYQSTTLRLAADGDLDVTRLSSYTSNDTSVAVLRDDGYTVRVLGVGPGSATISAYGNVASVTVTVEDAVVTPELVARVVTSLDAAGAAQSFTSEADVGYLYVYARYANGDAHMLDDAELSVEVLAPDTLAYSLTSGGRHELSIVPDALAASCYDDLLSVQLVACNGSLPAVAPPLELDLPSPVALRALGLSAEVLAPSGSFARSGALSSRPSTSGTISSAFVQMSEGSDKDMSGDARVTLTSSEPDCVATAADLTASTHFWAVEGGGCTSVSLTATFTLGAWQENATATVYIARPKATALTVSAAVWPSCSISDANTLYTLGCASPVVRQRVQFSAAYELEADLASYALSGTVTLSHSDVTLDPSNLAAVSGVTIYQGASSGAASLGVTLVGEAAQRSLTISDDALSLSAISPSVATTLITTRQIAVSTTFSGQAGISCTYSDSDVRSNLGFAAVSDVATFSVASEYAALLSVDADGTLTALDTHWAKAPVAVTNACDGGEVDEVSLYVNPTASPGQLDLGEASKAPLQPGSSSLEVKLWWDLSETYSGACSSQPIETIAAFFLYNSAQLDATLVTSTWAPQSSDTFQGTLQTVAQPNDAPREATGYDAWAKVVYADIVKGSFDGTDWSLINPANVTLDLLEGTTSGTVGLTLEVNCGGAAQAIPSDGSIFELPFTTSWASIVAPPARRRRAQARAQQPRRLNSDVHGDLNGDGLTDTGDLTAMVNYFKAPDTISLGSLSANQRLWLDANRDGSYANAGDVLYAARAYAGSTAFPVFGALSCPLGVSDQLVVTATSYSASQAALGAVAVSVEVAYSHPFALRWQLSSGAALSAVSPPPDSATHYFALTEDGNGGRELRAVPQDGWAEGATISLAYVVGDYTNAEKRAIFVQSSLVGQNRVALQSCNLSFESPPPSPPPRPLPVSPPTSPPPSAPLVDKGTYAFDTSADCTSSFNGIATLTEEGQNSALCIFRGLVLEAQVPGTAVIDARGASAGPGGRRAIFIDFGRTNTLGRSPYTSSTRDTVELIGLKITGGYLPSSQSDAAVDLGLANGAGIKIHHIQGDVILRRCEIYGNAANDTGSKGGGIAIAPSWNVHSNAFCNRPGSRTSCVPSTVSLVNCTARDNIAALGGGVYTMADGLSLSRSSISNCVATSSGGGLYSASSEELRLAVEDVTATRIVLEPGTYAFDTSADCTSSFNGIATLTEEGQNSALCIFRGLVLEAQVPGTAVIDARGASAGPGGRRAIFIDFGRTNTLGRSPYTSSTRDTVELIGLKITGGYLPSSQSDAAVDLGLANGAGIKIHHIQGDVILRRCEIYGNAANDTGSKGGGIAIAPSWNVHSNAFCNRPGSRTSCVPSTVSLALRRIFGPATATRLSQLEARVGFQPKLKIVVSFYQVATTLGPVYGARLHEDFTSWIRVFEFFSFDLLGLTYPDACIGSMRHRLLLAALWPFAVILLGSAAFAAHALTVWLLLRNPARMCETFGISVFDTTARRSYLVADLEVLCRSDDEMYRGLDAYFWAFFVLWPVLVPLVLLCLLLWIRRDVRALRVTMLSRACRFLWRDYNASCHYWELADMYRKLFLASLVLFIQTDDGSSKLLRLVVASVVSALFLTALALVKPFKRFDDFYLACTANLLLTCCFVLGTVVQICESVAYEDMCDTLVGFESAFGASAFVIVLTVAMIALSLVLVVFKATSALRAPTIRLLSTGRAPVMDMSKKCHFHGFISHIWSTGQDQTHTIVRQMKLVMPDVRIWLDVDCLENLGALEESVGDATTFLVFLSVGYFKSRNCRRELYAGLALDRPFIPIHEADVEKGGAALEELEAECVEHCVDDAGFGTYPSYSGPAEMVARIFKKEDPILWVRVNAFQLESLKSIALRMLRHSPYYMRHPETLTSGVMVAGEVPPFAFVGPVTILVCRDNDGAWSVAEEVQEAAKTGRALAPKAAKDGVVAIREADDALETADALPGNSRHVLLLYMTDRLWYDPDGTVAWLVQAAMDRKITIAMVHEQTPNLGGCAFSTFFQGQTPQVLLQPPYNLYNALAIPLYGSPEHRKVSLRHVLRRMGAAPCDAGLLRRKLQQLNHFMSVARLVRRRPRQRGKSQQEIARSVKRRRRRRQSEGSDPDQTVSAAVVSVSSRGLDSGSSSPSGGGSGSSDSTDVVSVSSRGLDSGSSSPSGGGSGGGGGGGPATPGAAAGVSGTPTAANAQPVLSAKARGKQRATSNTSPPVSAGGSASAESDSSPVAASGVRQPWPSPSPAPLPGGAAGVRLALRGAPRQKEEEGWFSWMW</sequence>
<feature type="region of interest" description="Disordered" evidence="1">
    <location>
        <begin position="1762"/>
        <end position="1782"/>
    </location>
</feature>
<keyword evidence="2" id="KW-0472">Membrane</keyword>
<dbReference type="PANTHER" id="PTHR11319:SF35">
    <property type="entry name" value="OUTER MEMBRANE PROTEIN PMPC-RELATED"/>
    <property type="match status" value="1"/>
</dbReference>
<dbReference type="InterPro" id="IPR011050">
    <property type="entry name" value="Pectin_lyase_fold/virulence"/>
</dbReference>
<feature type="transmembrane region" description="Helical" evidence="2">
    <location>
        <begin position="224"/>
        <end position="249"/>
    </location>
</feature>
<dbReference type="PANTHER" id="PTHR11319">
    <property type="entry name" value="G PROTEIN-COUPLED RECEPTOR-RELATED"/>
    <property type="match status" value="1"/>
</dbReference>
<evidence type="ECO:0000313" key="5">
    <source>
        <dbReference type="Proteomes" id="UP000013827"/>
    </source>
</evidence>
<reference evidence="5" key="1">
    <citation type="journal article" date="2013" name="Nature">
        <title>Pan genome of the phytoplankton Emiliania underpins its global distribution.</title>
        <authorList>
            <person name="Read B.A."/>
            <person name="Kegel J."/>
            <person name="Klute M.J."/>
            <person name="Kuo A."/>
            <person name="Lefebvre S.C."/>
            <person name="Maumus F."/>
            <person name="Mayer C."/>
            <person name="Miller J."/>
            <person name="Monier A."/>
            <person name="Salamov A."/>
            <person name="Young J."/>
            <person name="Aguilar M."/>
            <person name="Claverie J.M."/>
            <person name="Frickenhaus S."/>
            <person name="Gonzalez K."/>
            <person name="Herman E.K."/>
            <person name="Lin Y.C."/>
            <person name="Napier J."/>
            <person name="Ogata H."/>
            <person name="Sarno A.F."/>
            <person name="Shmutz J."/>
            <person name="Schroeder D."/>
            <person name="de Vargas C."/>
            <person name="Verret F."/>
            <person name="von Dassow P."/>
            <person name="Valentin K."/>
            <person name="Van de Peer Y."/>
            <person name="Wheeler G."/>
            <person name="Dacks J.B."/>
            <person name="Delwiche C.F."/>
            <person name="Dyhrman S.T."/>
            <person name="Glockner G."/>
            <person name="John U."/>
            <person name="Richards T."/>
            <person name="Worden A.Z."/>
            <person name="Zhang X."/>
            <person name="Grigoriev I.V."/>
            <person name="Allen A.E."/>
            <person name="Bidle K."/>
            <person name="Borodovsky M."/>
            <person name="Bowler C."/>
            <person name="Brownlee C."/>
            <person name="Cock J.M."/>
            <person name="Elias M."/>
            <person name="Gladyshev V.N."/>
            <person name="Groth M."/>
            <person name="Guda C."/>
            <person name="Hadaegh A."/>
            <person name="Iglesias-Rodriguez M.D."/>
            <person name="Jenkins J."/>
            <person name="Jones B.M."/>
            <person name="Lawson T."/>
            <person name="Leese F."/>
            <person name="Lindquist E."/>
            <person name="Lobanov A."/>
            <person name="Lomsadze A."/>
            <person name="Malik S.B."/>
            <person name="Marsh M.E."/>
            <person name="Mackinder L."/>
            <person name="Mock T."/>
            <person name="Mueller-Roeber B."/>
            <person name="Pagarete A."/>
            <person name="Parker M."/>
            <person name="Probert I."/>
            <person name="Quesneville H."/>
            <person name="Raines C."/>
            <person name="Rensing S.A."/>
            <person name="Riano-Pachon D.M."/>
            <person name="Richier S."/>
            <person name="Rokitta S."/>
            <person name="Shiraiwa Y."/>
            <person name="Soanes D.M."/>
            <person name="van der Giezen M."/>
            <person name="Wahlund T.M."/>
            <person name="Williams B."/>
            <person name="Wilson W."/>
            <person name="Wolfe G."/>
            <person name="Wurch L.L."/>
        </authorList>
    </citation>
    <scope>NUCLEOTIDE SEQUENCE</scope>
</reference>
<dbReference type="EnsemblProtists" id="EOD23312">
    <property type="protein sequence ID" value="EOD23312"/>
    <property type="gene ID" value="EMIHUDRAFT_116540"/>
</dbReference>
<evidence type="ECO:0000313" key="4">
    <source>
        <dbReference type="EnsemblProtists" id="EOD23312"/>
    </source>
</evidence>
<feature type="compositionally biased region" description="Pro residues" evidence="1">
    <location>
        <begin position="1984"/>
        <end position="2006"/>
    </location>
</feature>
<keyword evidence="2" id="KW-0812">Transmembrane</keyword>
<feature type="transmembrane region" description="Helical" evidence="2">
    <location>
        <begin position="139"/>
        <end position="163"/>
    </location>
</feature>
<dbReference type="STRING" id="2903.R1CL35"/>
<evidence type="ECO:0000259" key="3">
    <source>
        <dbReference type="PROSITE" id="PS51766"/>
    </source>
</evidence>
<feature type="compositionally biased region" description="Low complexity" evidence="1">
    <location>
        <begin position="3198"/>
        <end position="3217"/>
    </location>
</feature>
<keyword evidence="2" id="KW-1133">Transmembrane helix</keyword>
<dbReference type="SUPFAM" id="SSF51126">
    <property type="entry name" value="Pectin lyase-like"/>
    <property type="match status" value="1"/>
</dbReference>
<dbReference type="PROSITE" id="PS51766">
    <property type="entry name" value="DOCKERIN"/>
    <property type="match status" value="1"/>
</dbReference>
<dbReference type="KEGG" id="ehx:EMIHUDRAFT_116540"/>
<feature type="transmembrane region" description="Helical" evidence="2">
    <location>
        <begin position="53"/>
        <end position="74"/>
    </location>
</feature>
<feature type="domain" description="Dockerin" evidence="3">
    <location>
        <begin position="1776"/>
        <end position="1849"/>
    </location>
</feature>
<feature type="transmembrane region" description="Helical" evidence="2">
    <location>
        <begin position="196"/>
        <end position="217"/>
    </location>
</feature>
<accession>A0A0D3JIH7</accession>
<feature type="transmembrane region" description="Helical" evidence="2">
    <location>
        <begin position="2741"/>
        <end position="2764"/>
    </location>
</feature>
<name>A0A0D3JIH7_EMIH1</name>
<proteinExistence type="predicted"/>
<dbReference type="InterPro" id="IPR036439">
    <property type="entry name" value="Dockerin_dom_sf"/>
</dbReference>
<dbReference type="GeneID" id="17268857"/>
<dbReference type="HOGENOM" id="CLU_225078_0_0_1"/>
<dbReference type="InterPro" id="IPR016134">
    <property type="entry name" value="Dockerin_dom"/>
</dbReference>
<feature type="transmembrane region" description="Helical" evidence="2">
    <location>
        <begin position="2589"/>
        <end position="2613"/>
    </location>
</feature>
<feature type="compositionally biased region" description="Gly residues" evidence="1">
    <location>
        <begin position="3246"/>
        <end position="3259"/>
    </location>
</feature>
<feature type="transmembrane region" description="Helical" evidence="2">
    <location>
        <begin position="2670"/>
        <end position="2690"/>
    </location>
</feature>
<dbReference type="Gene3D" id="3.40.50.10140">
    <property type="entry name" value="Toll/interleukin-1 receptor homology (TIR) domain"/>
    <property type="match status" value="1"/>
</dbReference>
<reference evidence="4" key="2">
    <citation type="submission" date="2024-10" db="UniProtKB">
        <authorList>
            <consortium name="EnsemblProtists"/>
        </authorList>
    </citation>
    <scope>IDENTIFICATION</scope>
</reference>
<dbReference type="GO" id="GO:0000272">
    <property type="term" value="P:polysaccharide catabolic process"/>
    <property type="evidence" value="ECO:0007669"/>
    <property type="project" value="InterPro"/>
</dbReference>
<protein>
    <recommendedName>
        <fullName evidence="3">Dockerin domain-containing protein</fullName>
    </recommendedName>
</protein>
<dbReference type="RefSeq" id="XP_005775741.1">
    <property type="nucleotide sequence ID" value="XM_005775684.1"/>
</dbReference>
<dbReference type="Gene3D" id="1.10.1330.10">
    <property type="entry name" value="Dockerin domain"/>
    <property type="match status" value="1"/>
</dbReference>
<feature type="compositionally biased region" description="Low complexity" evidence="1">
    <location>
        <begin position="3260"/>
        <end position="3274"/>
    </location>
</feature>
<feature type="compositionally biased region" description="Low complexity" evidence="1">
    <location>
        <begin position="3295"/>
        <end position="3316"/>
    </location>
</feature>
<feature type="transmembrane region" description="Helical" evidence="2">
    <location>
        <begin position="296"/>
        <end position="316"/>
    </location>
</feature>
<dbReference type="InterPro" id="IPR035897">
    <property type="entry name" value="Toll_tir_struct_dom_sf"/>
</dbReference>
<feature type="transmembrane region" description="Helical" evidence="2">
    <location>
        <begin position="2699"/>
        <end position="2721"/>
    </location>
</feature>
<dbReference type="InterPro" id="IPR006626">
    <property type="entry name" value="PbH1"/>
</dbReference>
<evidence type="ECO:0000256" key="1">
    <source>
        <dbReference type="SAM" id="MobiDB-lite"/>
    </source>
</evidence>
<feature type="transmembrane region" description="Helical" evidence="2">
    <location>
        <begin position="269"/>
        <end position="289"/>
    </location>
</feature>
<dbReference type="SMART" id="SM00710">
    <property type="entry name" value="PbH1"/>
    <property type="match status" value="4"/>
</dbReference>
<feature type="transmembrane region" description="Helical" evidence="2">
    <location>
        <begin position="24"/>
        <end position="46"/>
    </location>
</feature>
<feature type="transmembrane region" description="Helical" evidence="2">
    <location>
        <begin position="2521"/>
        <end position="2545"/>
    </location>
</feature>
<feature type="compositionally biased region" description="Low complexity" evidence="1">
    <location>
        <begin position="3224"/>
        <end position="3245"/>
    </location>
</feature>
<feature type="region of interest" description="Disordered" evidence="1">
    <location>
        <begin position="1981"/>
        <end position="2009"/>
    </location>
</feature>
<keyword evidence="5" id="KW-1185">Reference proteome</keyword>